<accession>A0ABV7EPG2</accession>
<evidence type="ECO:0000313" key="4">
    <source>
        <dbReference type="Proteomes" id="UP001595462"/>
    </source>
</evidence>
<protein>
    <submittedName>
        <fullName evidence="3">Alpha/beta fold hydrolase</fullName>
    </submittedName>
</protein>
<comment type="caution">
    <text evidence="3">The sequence shown here is derived from an EMBL/GenBank/DDBJ whole genome shotgun (WGS) entry which is preliminary data.</text>
</comment>
<dbReference type="InterPro" id="IPR000639">
    <property type="entry name" value="Epox_hydrolase-like"/>
</dbReference>
<dbReference type="Pfam" id="PF00561">
    <property type="entry name" value="Abhydrolase_1"/>
    <property type="match status" value="1"/>
</dbReference>
<dbReference type="PANTHER" id="PTHR43798">
    <property type="entry name" value="MONOACYLGLYCEROL LIPASE"/>
    <property type="match status" value="1"/>
</dbReference>
<evidence type="ECO:0000259" key="2">
    <source>
        <dbReference type="Pfam" id="PF00561"/>
    </source>
</evidence>
<dbReference type="InterPro" id="IPR029058">
    <property type="entry name" value="AB_hydrolase_fold"/>
</dbReference>
<proteinExistence type="predicted"/>
<feature type="signal peptide" evidence="1">
    <location>
        <begin position="1"/>
        <end position="27"/>
    </location>
</feature>
<keyword evidence="1" id="KW-0732">Signal</keyword>
<dbReference type="PANTHER" id="PTHR43798:SF33">
    <property type="entry name" value="HYDROLASE, PUTATIVE (AFU_ORTHOLOGUE AFUA_2G14860)-RELATED"/>
    <property type="match status" value="1"/>
</dbReference>
<dbReference type="PRINTS" id="PR00412">
    <property type="entry name" value="EPOXHYDRLASE"/>
</dbReference>
<organism evidence="3 4">
    <name type="scientific">Salinisphaera aquimarina</name>
    <dbReference type="NCBI Taxonomy" id="2094031"/>
    <lineage>
        <taxon>Bacteria</taxon>
        <taxon>Pseudomonadati</taxon>
        <taxon>Pseudomonadota</taxon>
        <taxon>Gammaproteobacteria</taxon>
        <taxon>Salinisphaerales</taxon>
        <taxon>Salinisphaeraceae</taxon>
        <taxon>Salinisphaera</taxon>
    </lineage>
</organism>
<reference evidence="4" key="1">
    <citation type="journal article" date="2019" name="Int. J. Syst. Evol. Microbiol.">
        <title>The Global Catalogue of Microorganisms (GCM) 10K type strain sequencing project: providing services to taxonomists for standard genome sequencing and annotation.</title>
        <authorList>
            <consortium name="The Broad Institute Genomics Platform"/>
            <consortium name="The Broad Institute Genome Sequencing Center for Infectious Disease"/>
            <person name="Wu L."/>
            <person name="Ma J."/>
        </authorList>
    </citation>
    <scope>NUCLEOTIDE SEQUENCE [LARGE SCALE GENOMIC DNA]</scope>
    <source>
        <strain evidence="4">KCTC 52640</strain>
    </source>
</reference>
<dbReference type="GO" id="GO:0016787">
    <property type="term" value="F:hydrolase activity"/>
    <property type="evidence" value="ECO:0007669"/>
    <property type="project" value="UniProtKB-KW"/>
</dbReference>
<dbReference type="EMBL" id="JBHRSS010000003">
    <property type="protein sequence ID" value="MFC3103245.1"/>
    <property type="molecule type" value="Genomic_DNA"/>
</dbReference>
<dbReference type="Gene3D" id="3.40.50.1820">
    <property type="entry name" value="alpha/beta hydrolase"/>
    <property type="match status" value="1"/>
</dbReference>
<dbReference type="Proteomes" id="UP001595462">
    <property type="component" value="Unassembled WGS sequence"/>
</dbReference>
<evidence type="ECO:0000256" key="1">
    <source>
        <dbReference type="SAM" id="SignalP"/>
    </source>
</evidence>
<dbReference type="InterPro" id="IPR050266">
    <property type="entry name" value="AB_hydrolase_sf"/>
</dbReference>
<feature type="chain" id="PRO_5047263457" evidence="1">
    <location>
        <begin position="28"/>
        <end position="355"/>
    </location>
</feature>
<feature type="domain" description="AB hydrolase-1" evidence="2">
    <location>
        <begin position="88"/>
        <end position="288"/>
    </location>
</feature>
<dbReference type="RefSeq" id="WP_380687090.1">
    <property type="nucleotide sequence ID" value="NZ_JBHRSS010000003.1"/>
</dbReference>
<keyword evidence="4" id="KW-1185">Reference proteome</keyword>
<gene>
    <name evidence="3" type="ORF">ACFOSU_05000</name>
</gene>
<dbReference type="SUPFAM" id="SSF53474">
    <property type="entry name" value="alpha/beta-Hydrolases"/>
    <property type="match status" value="1"/>
</dbReference>
<dbReference type="InterPro" id="IPR000073">
    <property type="entry name" value="AB_hydrolase_1"/>
</dbReference>
<name>A0ABV7EPG2_9GAMM</name>
<sequence>MTQRSTLPPTLIAALLLILLAPCAVVAATSTQTEAGAADEPALGANLENYDYPWPVSRFLMDTPHGPVSMAYMDVAPDDDIVDPPVAVLLHGKNFCGAYWQDTAKALSDNGYRVIVPDQVGFCKSDKPAAYSYTFHHLAANTQELLEALDIERATIIGHSMGGMLAMRYALMYPQHIDQLVLVDPIGLEDWKAKGVPYRGINAWYAREMKKDYAAIKAYQLKSYYDGDWNDDYARWAKMLAGMYAGPDKATVAWAQAATYDMVYTQPVFYEFEQIDVPTTLMVGTRDKTALGKDLVSDDVRAKLGDYPALARDAVARMPDAELVTFDGIGHLPPIEAPERFKTALFKALKPAGQE</sequence>
<dbReference type="PRINTS" id="PR00111">
    <property type="entry name" value="ABHYDROLASE"/>
</dbReference>
<keyword evidence="3" id="KW-0378">Hydrolase</keyword>
<evidence type="ECO:0000313" key="3">
    <source>
        <dbReference type="EMBL" id="MFC3103245.1"/>
    </source>
</evidence>